<evidence type="ECO:0000256" key="9">
    <source>
        <dbReference type="SAM" id="Phobius"/>
    </source>
</evidence>
<dbReference type="InterPro" id="IPR011527">
    <property type="entry name" value="ABC1_TM_dom"/>
</dbReference>
<feature type="domain" description="ABC transporter" evidence="10">
    <location>
        <begin position="346"/>
        <end position="579"/>
    </location>
</feature>
<dbReference type="Pfam" id="PF00005">
    <property type="entry name" value="ABC_tran"/>
    <property type="match status" value="1"/>
</dbReference>
<evidence type="ECO:0000256" key="2">
    <source>
        <dbReference type="ARBA" id="ARBA00022448"/>
    </source>
</evidence>
<dbReference type="PROSITE" id="PS50929">
    <property type="entry name" value="ABC_TM1F"/>
    <property type="match status" value="1"/>
</dbReference>
<reference evidence="12 13" key="1">
    <citation type="submission" date="2019-03" db="EMBL/GenBank/DDBJ databases">
        <title>Genomic Encyclopedia of Type Strains, Phase IV (KMG-IV): sequencing the most valuable type-strain genomes for metagenomic binning, comparative biology and taxonomic classification.</title>
        <authorList>
            <person name="Goeker M."/>
        </authorList>
    </citation>
    <scope>NUCLEOTIDE SEQUENCE [LARGE SCALE GENOMIC DNA]</scope>
    <source>
        <strain evidence="12 13">DSM 24629</strain>
    </source>
</reference>
<dbReference type="SMART" id="SM00382">
    <property type="entry name" value="AAA"/>
    <property type="match status" value="1"/>
</dbReference>
<evidence type="ECO:0000313" key="12">
    <source>
        <dbReference type="EMBL" id="TCT14217.1"/>
    </source>
</evidence>
<dbReference type="GO" id="GO:0015421">
    <property type="term" value="F:ABC-type oligopeptide transporter activity"/>
    <property type="evidence" value="ECO:0007669"/>
    <property type="project" value="TreeGrafter"/>
</dbReference>
<organism evidence="12 13">
    <name type="scientific">Natranaerovirga pectinivora</name>
    <dbReference type="NCBI Taxonomy" id="682400"/>
    <lineage>
        <taxon>Bacteria</taxon>
        <taxon>Bacillati</taxon>
        <taxon>Bacillota</taxon>
        <taxon>Clostridia</taxon>
        <taxon>Lachnospirales</taxon>
        <taxon>Natranaerovirgaceae</taxon>
        <taxon>Natranaerovirga</taxon>
    </lineage>
</organism>
<dbReference type="CDD" id="cd18541">
    <property type="entry name" value="ABC_6TM_TmrB_like"/>
    <property type="match status" value="1"/>
</dbReference>
<dbReference type="GO" id="GO:0005524">
    <property type="term" value="F:ATP binding"/>
    <property type="evidence" value="ECO:0007669"/>
    <property type="project" value="UniProtKB-KW"/>
</dbReference>
<feature type="transmembrane region" description="Helical" evidence="9">
    <location>
        <begin position="287"/>
        <end position="308"/>
    </location>
</feature>
<dbReference type="SUPFAM" id="SSF90123">
    <property type="entry name" value="ABC transporter transmembrane region"/>
    <property type="match status" value="1"/>
</dbReference>
<dbReference type="Gene3D" id="1.20.1560.10">
    <property type="entry name" value="ABC transporter type 1, transmembrane domain"/>
    <property type="match status" value="1"/>
</dbReference>
<evidence type="ECO:0000256" key="8">
    <source>
        <dbReference type="ARBA" id="ARBA00023136"/>
    </source>
</evidence>
<gene>
    <name evidence="12" type="ORF">EDC18_10613</name>
</gene>
<dbReference type="PROSITE" id="PS00211">
    <property type="entry name" value="ABC_TRANSPORTER_1"/>
    <property type="match status" value="1"/>
</dbReference>
<accession>A0A4R3MMG0</accession>
<dbReference type="FunFam" id="3.40.50.300:FF:000221">
    <property type="entry name" value="Multidrug ABC transporter ATP-binding protein"/>
    <property type="match status" value="1"/>
</dbReference>
<feature type="transmembrane region" description="Helical" evidence="9">
    <location>
        <begin position="247"/>
        <end position="275"/>
    </location>
</feature>
<evidence type="ECO:0000256" key="6">
    <source>
        <dbReference type="ARBA" id="ARBA00022840"/>
    </source>
</evidence>
<dbReference type="SUPFAM" id="SSF52540">
    <property type="entry name" value="P-loop containing nucleoside triphosphate hydrolases"/>
    <property type="match status" value="1"/>
</dbReference>
<evidence type="ECO:0000256" key="3">
    <source>
        <dbReference type="ARBA" id="ARBA00022475"/>
    </source>
</evidence>
<evidence type="ECO:0000256" key="4">
    <source>
        <dbReference type="ARBA" id="ARBA00022692"/>
    </source>
</evidence>
<keyword evidence="3" id="KW-1003">Cell membrane</keyword>
<feature type="transmembrane region" description="Helical" evidence="9">
    <location>
        <begin position="21"/>
        <end position="43"/>
    </location>
</feature>
<dbReference type="InterPro" id="IPR039421">
    <property type="entry name" value="Type_1_exporter"/>
</dbReference>
<dbReference type="GO" id="GO:0005886">
    <property type="term" value="C:plasma membrane"/>
    <property type="evidence" value="ECO:0007669"/>
    <property type="project" value="UniProtKB-SubCell"/>
</dbReference>
<feature type="domain" description="ABC transmembrane type-1" evidence="11">
    <location>
        <begin position="26"/>
        <end position="310"/>
    </location>
</feature>
<dbReference type="RefSeq" id="WP_132252443.1">
    <property type="nucleotide sequence ID" value="NZ_SMAL01000006.1"/>
</dbReference>
<dbReference type="EMBL" id="SMAL01000006">
    <property type="protein sequence ID" value="TCT14217.1"/>
    <property type="molecule type" value="Genomic_DNA"/>
</dbReference>
<name>A0A4R3MMG0_9FIRM</name>
<dbReference type="Proteomes" id="UP000294902">
    <property type="component" value="Unassembled WGS sequence"/>
</dbReference>
<keyword evidence="6 12" id="KW-0067">ATP-binding</keyword>
<dbReference type="Pfam" id="PF00664">
    <property type="entry name" value="ABC_membrane"/>
    <property type="match status" value="1"/>
</dbReference>
<keyword evidence="2" id="KW-0813">Transport</keyword>
<protein>
    <submittedName>
        <fullName evidence="12">ATP-binding cassette subfamily B protein</fullName>
    </submittedName>
</protein>
<dbReference type="OrthoDB" id="9762778at2"/>
<dbReference type="InterPro" id="IPR017871">
    <property type="entry name" value="ABC_transporter-like_CS"/>
</dbReference>
<keyword evidence="7 9" id="KW-1133">Transmembrane helix</keyword>
<keyword evidence="5" id="KW-0547">Nucleotide-binding</keyword>
<evidence type="ECO:0000256" key="5">
    <source>
        <dbReference type="ARBA" id="ARBA00022741"/>
    </source>
</evidence>
<dbReference type="InterPro" id="IPR027417">
    <property type="entry name" value="P-loop_NTPase"/>
</dbReference>
<evidence type="ECO:0000259" key="11">
    <source>
        <dbReference type="PROSITE" id="PS50929"/>
    </source>
</evidence>
<dbReference type="PROSITE" id="PS50893">
    <property type="entry name" value="ABC_TRANSPORTER_2"/>
    <property type="match status" value="1"/>
</dbReference>
<dbReference type="InterPro" id="IPR003439">
    <property type="entry name" value="ABC_transporter-like_ATP-bd"/>
</dbReference>
<dbReference type="InterPro" id="IPR036640">
    <property type="entry name" value="ABC1_TM_sf"/>
</dbReference>
<keyword evidence="4 9" id="KW-0812">Transmembrane</keyword>
<dbReference type="PANTHER" id="PTHR43394">
    <property type="entry name" value="ATP-DEPENDENT PERMEASE MDL1, MITOCHONDRIAL"/>
    <property type="match status" value="1"/>
</dbReference>
<comment type="subcellular location">
    <subcellularLocation>
        <location evidence="1">Cell membrane</location>
        <topology evidence="1">Multi-pass membrane protein</topology>
    </subcellularLocation>
</comment>
<dbReference type="AlphaFoldDB" id="A0A4R3MMG0"/>
<evidence type="ECO:0000259" key="10">
    <source>
        <dbReference type="PROSITE" id="PS50893"/>
    </source>
</evidence>
<dbReference type="GO" id="GO:0016887">
    <property type="term" value="F:ATP hydrolysis activity"/>
    <property type="evidence" value="ECO:0007669"/>
    <property type="project" value="InterPro"/>
</dbReference>
<comment type="caution">
    <text evidence="12">The sequence shown here is derived from an EMBL/GenBank/DDBJ whole genome shotgun (WGS) entry which is preliminary data.</text>
</comment>
<evidence type="ECO:0000256" key="1">
    <source>
        <dbReference type="ARBA" id="ARBA00004651"/>
    </source>
</evidence>
<feature type="transmembrane region" description="Helical" evidence="9">
    <location>
        <begin position="167"/>
        <end position="186"/>
    </location>
</feature>
<dbReference type="FunFam" id="1.20.1560.10:FF:000011">
    <property type="entry name" value="Multidrug ABC transporter ATP-binding protein"/>
    <property type="match status" value="1"/>
</dbReference>
<evidence type="ECO:0000313" key="13">
    <source>
        <dbReference type="Proteomes" id="UP000294902"/>
    </source>
</evidence>
<feature type="transmembrane region" description="Helical" evidence="9">
    <location>
        <begin position="141"/>
        <end position="161"/>
    </location>
</feature>
<keyword evidence="8 9" id="KW-0472">Membrane</keyword>
<dbReference type="InterPro" id="IPR003593">
    <property type="entry name" value="AAA+_ATPase"/>
</dbReference>
<sequence>MKKTINKNHKKQIIKYYLHKYRFHYIIGILTLVFVDIIQLRIPLITKDVTDGLQTGTYTMENIANRVTVLIVIGISIAIGRFVWRYFIFGTSRHIEYELRNDFFGHLEKLSLRYYNDHQTGDLMAHATNDLNAVRMMLGPGILMALDAFVLTTLVIIQMVTVISLRLTLFAIIPLPFIAIGSLLLGKVVQLRFKEKQEAFSELTDQVQENLSGIRVIKAFVQESKELLAFQKVNAKNFEKNMKLVKLFAWMMPLSGLISGLSISIILGYGGYLVILGDITIGEFVAYINYLYMLIWPMIAFGMCINIISQGRASFNRIQSILNEVPEIEDNEKTKDIKVIKGNITIKNLNFTYSHSKEKALKNININIIGGQTIGIVGRTGSGKTTLVNLLLRLINPRENTIFMDGNDIFEIPLKTLRYNIGYVPQDNYLFSNTIKNNIAFGMPLAYNEEVKNAAQIANVHDNIMDFTNEYETIVGEKGVTLSGGQKQRVSIARAIIKNTPILILDDAVSAVDTNTEEQILRHLKEKRKNKTTIIIAHRISTIQHADNIFVLDEGEIVEEGTHTELIAKKGLYYNMVKRQQLEKELEKEV</sequence>
<proteinExistence type="predicted"/>
<keyword evidence="13" id="KW-1185">Reference proteome</keyword>
<evidence type="ECO:0000256" key="7">
    <source>
        <dbReference type="ARBA" id="ARBA00022989"/>
    </source>
</evidence>
<dbReference type="PANTHER" id="PTHR43394:SF1">
    <property type="entry name" value="ATP-BINDING CASSETTE SUB-FAMILY B MEMBER 10, MITOCHONDRIAL"/>
    <property type="match status" value="1"/>
</dbReference>
<dbReference type="Gene3D" id="3.40.50.300">
    <property type="entry name" value="P-loop containing nucleotide triphosphate hydrolases"/>
    <property type="match status" value="1"/>
</dbReference>
<feature type="transmembrane region" description="Helical" evidence="9">
    <location>
        <begin position="63"/>
        <end position="84"/>
    </location>
</feature>